<dbReference type="InterPro" id="IPR004038">
    <property type="entry name" value="Ribosomal_eL8/eL30/eS12/Gad45"/>
</dbReference>
<dbReference type="Pfam" id="PF01248">
    <property type="entry name" value="Ribosomal_L7Ae"/>
    <property type="match status" value="1"/>
</dbReference>
<keyword evidence="3" id="KW-1185">Reference proteome</keyword>
<dbReference type="AlphaFoldDB" id="A0AAF0PTQ1"/>
<dbReference type="Proteomes" id="UP001234989">
    <property type="component" value="Chromosome 1"/>
</dbReference>
<dbReference type="PANTHER" id="PTHR47903:SF2">
    <property type="entry name" value="OS07G0636400 PROTEIN"/>
    <property type="match status" value="1"/>
</dbReference>
<protein>
    <recommendedName>
        <fullName evidence="1">Ribosomal protein eL8/eL30/eS12/Gadd45 domain-containing protein</fullName>
    </recommendedName>
</protein>
<evidence type="ECO:0000259" key="1">
    <source>
        <dbReference type="Pfam" id="PF01248"/>
    </source>
</evidence>
<dbReference type="SUPFAM" id="SSF55315">
    <property type="entry name" value="L30e-like"/>
    <property type="match status" value="1"/>
</dbReference>
<feature type="domain" description="Ribosomal protein eL8/eL30/eS12/Gadd45" evidence="1">
    <location>
        <begin position="138"/>
        <end position="197"/>
    </location>
</feature>
<gene>
    <name evidence="2" type="ORF">MTR67_003962</name>
</gene>
<sequence length="258" mass="29226">MSMPMAASTTIVTGEEEKKVSVSRHSFRQPTICYEGEVLDRLLTAIKREIATARKSDISLPEKFWLKVGSYPPTEFIFELYSSSPNCGPPLKEEDELSMVMKEQQFSVGVNEVTRVLERMPPIPANERSSLSLKMHSTRLQVILIASDCHPRLLTKHVESLASSKKVPVVFVKDKKRGSLRLGELVKLKTAIAIGVKVREFSFFVPVDIELDFSNFKCVIWYAPCRIKETSLINLSALKYSTILNDYCNEASYRDIDQ</sequence>
<dbReference type="InterPro" id="IPR029064">
    <property type="entry name" value="Ribosomal_eL30-like_sf"/>
</dbReference>
<organism evidence="2 3">
    <name type="scientific">Solanum verrucosum</name>
    <dbReference type="NCBI Taxonomy" id="315347"/>
    <lineage>
        <taxon>Eukaryota</taxon>
        <taxon>Viridiplantae</taxon>
        <taxon>Streptophyta</taxon>
        <taxon>Embryophyta</taxon>
        <taxon>Tracheophyta</taxon>
        <taxon>Spermatophyta</taxon>
        <taxon>Magnoliopsida</taxon>
        <taxon>eudicotyledons</taxon>
        <taxon>Gunneridae</taxon>
        <taxon>Pentapetalae</taxon>
        <taxon>asterids</taxon>
        <taxon>lamiids</taxon>
        <taxon>Solanales</taxon>
        <taxon>Solanaceae</taxon>
        <taxon>Solanoideae</taxon>
        <taxon>Solaneae</taxon>
        <taxon>Solanum</taxon>
    </lineage>
</organism>
<dbReference type="Gene3D" id="3.30.1330.30">
    <property type="match status" value="1"/>
</dbReference>
<name>A0AAF0PTQ1_SOLVR</name>
<proteinExistence type="predicted"/>
<reference evidence="2" key="1">
    <citation type="submission" date="2023-08" db="EMBL/GenBank/DDBJ databases">
        <title>A de novo genome assembly of Solanum verrucosum Schlechtendal, a Mexican diploid species geographically isolated from the other diploid A-genome species in potato relatives.</title>
        <authorList>
            <person name="Hosaka K."/>
        </authorList>
    </citation>
    <scope>NUCLEOTIDE SEQUENCE</scope>
    <source>
        <tissue evidence="2">Young leaves</tissue>
    </source>
</reference>
<dbReference type="PANTHER" id="PTHR47903">
    <property type="entry name" value="OS07G0636400 PROTEIN"/>
    <property type="match status" value="1"/>
</dbReference>
<dbReference type="EMBL" id="CP133612">
    <property type="protein sequence ID" value="WMV10577.1"/>
    <property type="molecule type" value="Genomic_DNA"/>
</dbReference>
<evidence type="ECO:0000313" key="2">
    <source>
        <dbReference type="EMBL" id="WMV10577.1"/>
    </source>
</evidence>
<accession>A0AAF0PTQ1</accession>
<evidence type="ECO:0000313" key="3">
    <source>
        <dbReference type="Proteomes" id="UP001234989"/>
    </source>
</evidence>